<reference evidence="2" key="2">
    <citation type="submission" date="2015-01" db="EMBL/GenBank/DDBJ databases">
        <title>Evolutionary Origins and Diversification of the Mycorrhizal Mutualists.</title>
        <authorList>
            <consortium name="DOE Joint Genome Institute"/>
            <consortium name="Mycorrhizal Genomics Consortium"/>
            <person name="Kohler A."/>
            <person name="Kuo A."/>
            <person name="Nagy L.G."/>
            <person name="Floudas D."/>
            <person name="Copeland A."/>
            <person name="Barry K.W."/>
            <person name="Cichocki N."/>
            <person name="Veneault-Fourrey C."/>
            <person name="LaButti K."/>
            <person name="Lindquist E.A."/>
            <person name="Lipzen A."/>
            <person name="Lundell T."/>
            <person name="Morin E."/>
            <person name="Murat C."/>
            <person name="Riley R."/>
            <person name="Ohm R."/>
            <person name="Sun H."/>
            <person name="Tunlid A."/>
            <person name="Henrissat B."/>
            <person name="Grigoriev I.V."/>
            <person name="Hibbett D.S."/>
            <person name="Martin F."/>
        </authorList>
    </citation>
    <scope>NUCLEOTIDE SEQUENCE [LARGE SCALE GENOMIC DNA]</scope>
    <source>
        <strain evidence="2">LaAM-08-1</strain>
    </source>
</reference>
<organism evidence="1 2">
    <name type="scientific">Laccaria amethystina LaAM-08-1</name>
    <dbReference type="NCBI Taxonomy" id="1095629"/>
    <lineage>
        <taxon>Eukaryota</taxon>
        <taxon>Fungi</taxon>
        <taxon>Dikarya</taxon>
        <taxon>Basidiomycota</taxon>
        <taxon>Agaricomycotina</taxon>
        <taxon>Agaricomycetes</taxon>
        <taxon>Agaricomycetidae</taxon>
        <taxon>Agaricales</taxon>
        <taxon>Agaricineae</taxon>
        <taxon>Hydnangiaceae</taxon>
        <taxon>Laccaria</taxon>
    </lineage>
</organism>
<sequence length="580" mass="66628">MILIIALFASPPSDKFLTISEIKIYLRNPSTSLLSYLRLSTHLANDFVLHHRFLTCRRTQWSEVIQFQQYIESSFFIASSRYRYDVEYSTVFSEFLQVRGTPASGKSTLAKLLGKHIRVQEPDVRVIWIDGWERDDVAKCRGWYSYLKKRKGWIPGGDTVFIFDEAQLSYKDGRLWNELFKGIHDYPDRRAIAFASDGSPSSSTDIQGTSIFVVPMARVSLLPTAPKDDLPAAGLLFTSAEFNELVLKQYPDSEYHFHRSFLDMVFKITEGHVGAMYSFLNIILVSDPYRELKHSGQRYTWELFQKTVSPVWFLRQFESPAAGVIRKGLPPDDDLRVPPVACVFSSVLRNGSVQNTDFTTEDNRNALHLCFSKGWLHSVHTDYIDNEIKYFFPSSLHRWYIEWKLCGILDTSFRADNILDFVIDVISKFSPGMLSTTRRVSAAGHVQRPPEAQYQDEFYRCCHTHYNGSLVTFLEFSTAKGRVDFYIPAKHWGVELLRDGDQLAQHSGRFSSQTGSYGTPLSLTDYIILDCRTTQPRVHHPNLQKLYHIVFDDGFSQVKILDNELKVVPRGEFKLLMASS</sequence>
<dbReference type="STRING" id="1095629.A0A0C9WXR1"/>
<dbReference type="InterPro" id="IPR027417">
    <property type="entry name" value="P-loop_NTPase"/>
</dbReference>
<dbReference type="Proteomes" id="UP000054477">
    <property type="component" value="Unassembled WGS sequence"/>
</dbReference>
<dbReference type="SUPFAM" id="SSF52540">
    <property type="entry name" value="P-loop containing nucleoside triphosphate hydrolases"/>
    <property type="match status" value="1"/>
</dbReference>
<keyword evidence="2" id="KW-1185">Reference proteome</keyword>
<dbReference type="OrthoDB" id="5424500at2759"/>
<dbReference type="HOGENOM" id="CLU_018876_1_0_1"/>
<gene>
    <name evidence="1" type="ORF">K443DRAFT_417952</name>
</gene>
<evidence type="ECO:0000313" key="2">
    <source>
        <dbReference type="Proteomes" id="UP000054477"/>
    </source>
</evidence>
<protein>
    <submittedName>
        <fullName evidence="1">Uncharacterized protein</fullName>
    </submittedName>
</protein>
<dbReference type="AlphaFoldDB" id="A0A0C9WXR1"/>
<proteinExistence type="predicted"/>
<dbReference type="EMBL" id="KN838569">
    <property type="protein sequence ID" value="KIK04500.1"/>
    <property type="molecule type" value="Genomic_DNA"/>
</dbReference>
<evidence type="ECO:0000313" key="1">
    <source>
        <dbReference type="EMBL" id="KIK04500.1"/>
    </source>
</evidence>
<reference evidence="1 2" key="1">
    <citation type="submission" date="2014-04" db="EMBL/GenBank/DDBJ databases">
        <authorList>
            <consortium name="DOE Joint Genome Institute"/>
            <person name="Kuo A."/>
            <person name="Kohler A."/>
            <person name="Nagy L.G."/>
            <person name="Floudas D."/>
            <person name="Copeland A."/>
            <person name="Barry K.W."/>
            <person name="Cichocki N."/>
            <person name="Veneault-Fourrey C."/>
            <person name="LaButti K."/>
            <person name="Lindquist E.A."/>
            <person name="Lipzen A."/>
            <person name="Lundell T."/>
            <person name="Morin E."/>
            <person name="Murat C."/>
            <person name="Sun H."/>
            <person name="Tunlid A."/>
            <person name="Henrissat B."/>
            <person name="Grigoriev I.V."/>
            <person name="Hibbett D.S."/>
            <person name="Martin F."/>
            <person name="Nordberg H.P."/>
            <person name="Cantor M.N."/>
            <person name="Hua S.X."/>
        </authorList>
    </citation>
    <scope>NUCLEOTIDE SEQUENCE [LARGE SCALE GENOMIC DNA]</scope>
    <source>
        <strain evidence="1 2">LaAM-08-1</strain>
    </source>
</reference>
<accession>A0A0C9WXR1</accession>
<name>A0A0C9WXR1_9AGAR</name>